<dbReference type="Pfam" id="PF13366">
    <property type="entry name" value="PDDEXK_3"/>
    <property type="match status" value="1"/>
</dbReference>
<dbReference type="InterPro" id="IPR026350">
    <property type="entry name" value="GxxExxY"/>
</dbReference>
<gene>
    <name evidence="1" type="ORF">GCM10023184_21310</name>
</gene>
<name>A0ABP8GVY0_9BACT</name>
<dbReference type="RefSeq" id="WP_345255668.1">
    <property type="nucleotide sequence ID" value="NZ_BAABGY010000007.1"/>
</dbReference>
<keyword evidence="2" id="KW-1185">Reference proteome</keyword>
<proteinExistence type="predicted"/>
<protein>
    <submittedName>
        <fullName evidence="1">GxxExxY protein</fullName>
    </submittedName>
</protein>
<accession>A0ABP8GVY0</accession>
<evidence type="ECO:0000313" key="2">
    <source>
        <dbReference type="Proteomes" id="UP001501725"/>
    </source>
</evidence>
<evidence type="ECO:0000313" key="1">
    <source>
        <dbReference type="EMBL" id="GAA4330242.1"/>
    </source>
</evidence>
<sequence>MEHDIEKIGKAILDAAITVHKALGPGLLESAYKIALEHELTLRGFGVRREVPVQLVYKGVNAGKGFRMDMLVNDLVIVEAKAVQELHPIDLSQLLTHLRLYDRRLGYLINFNVTLFKDGFKRVVNNWHYQNT</sequence>
<organism evidence="1 2">
    <name type="scientific">Flaviaesturariibacter amylovorans</name>
    <dbReference type="NCBI Taxonomy" id="1084520"/>
    <lineage>
        <taxon>Bacteria</taxon>
        <taxon>Pseudomonadati</taxon>
        <taxon>Bacteroidota</taxon>
        <taxon>Chitinophagia</taxon>
        <taxon>Chitinophagales</taxon>
        <taxon>Chitinophagaceae</taxon>
        <taxon>Flaviaestuariibacter</taxon>
    </lineage>
</organism>
<dbReference type="Proteomes" id="UP001501725">
    <property type="component" value="Unassembled WGS sequence"/>
</dbReference>
<reference evidence="2" key="1">
    <citation type="journal article" date="2019" name="Int. J. Syst. Evol. Microbiol.">
        <title>The Global Catalogue of Microorganisms (GCM) 10K type strain sequencing project: providing services to taxonomists for standard genome sequencing and annotation.</title>
        <authorList>
            <consortium name="The Broad Institute Genomics Platform"/>
            <consortium name="The Broad Institute Genome Sequencing Center for Infectious Disease"/>
            <person name="Wu L."/>
            <person name="Ma J."/>
        </authorList>
    </citation>
    <scope>NUCLEOTIDE SEQUENCE [LARGE SCALE GENOMIC DNA]</scope>
    <source>
        <strain evidence="2">JCM 17919</strain>
    </source>
</reference>
<comment type="caution">
    <text evidence="1">The sequence shown here is derived from an EMBL/GenBank/DDBJ whole genome shotgun (WGS) entry which is preliminary data.</text>
</comment>
<dbReference type="EMBL" id="BAABGY010000007">
    <property type="protein sequence ID" value="GAA4330242.1"/>
    <property type="molecule type" value="Genomic_DNA"/>
</dbReference>
<dbReference type="NCBIfam" id="TIGR04256">
    <property type="entry name" value="GxxExxY"/>
    <property type="match status" value="1"/>
</dbReference>